<feature type="signal peptide" evidence="2">
    <location>
        <begin position="1"/>
        <end position="23"/>
    </location>
</feature>
<dbReference type="RefSeq" id="WP_270045431.1">
    <property type="nucleotide sequence ID" value="NZ_JAPDOD010000060.1"/>
</dbReference>
<evidence type="ECO:0000313" key="4">
    <source>
        <dbReference type="Proteomes" id="UP001149140"/>
    </source>
</evidence>
<accession>A0A9X3N337</accession>
<sequence length="506" mass="52510">MIRLRPIGAAAFALALLALPTFAVPHKDPNLLTHRDTRTQLQDVNLADVVSTAQAAAGDGPDGLPTGWCGDETGADNAPVTPATKAQFKVVYAYAADRPDRFAGWKDAIQANVAIVQRFLSAQDGGTKGLRFDMGTGCGPQFVDIQTVQLPGSRASYADNFSAISGAVQRALGAAAGPRNAIVIADGLSGSTQEYGLGETVMGPTGERQGAANIHNRGGLTSILFSRDGAAAPGSARWGWWPEGFLHEMTHNLGAVQWGAPHSTQPAGGSSPQYGHCWQGADVMCYVEDGGAAHPMQQDCAGLPGAIPQNYDCGHDDYFNPAPAPGSYLATHWNTYDSAFLAGCGEVAPACGGGSLWVPEPPAATTAPSVAGTTRRGQTLTARVGVWTNSPTAYTYQWQRLIASGWEDIDSATGASYVVSSEDLGRRLRVAVVASNEDGSASAASAPSSTVGASGLNRAATSTSKKGKRAAVKAKASKKRKAAAAKRKAAAKRRAAAKKKPKTVRH</sequence>
<feature type="chain" id="PRO_5040952465" description="Fibronectin type-III domain-containing protein" evidence="2">
    <location>
        <begin position="24"/>
        <end position="506"/>
    </location>
</feature>
<evidence type="ECO:0008006" key="5">
    <source>
        <dbReference type="Google" id="ProtNLM"/>
    </source>
</evidence>
<feature type="region of interest" description="Disordered" evidence="1">
    <location>
        <begin position="436"/>
        <end position="506"/>
    </location>
</feature>
<feature type="compositionally biased region" description="Basic residues" evidence="1">
    <location>
        <begin position="465"/>
        <end position="506"/>
    </location>
</feature>
<reference evidence="3" key="1">
    <citation type="submission" date="2022-10" db="EMBL/GenBank/DDBJ databases">
        <title>The WGS of Solirubrobacter ginsenosidimutans DSM 21036.</title>
        <authorList>
            <person name="Jiang Z."/>
        </authorList>
    </citation>
    <scope>NUCLEOTIDE SEQUENCE</scope>
    <source>
        <strain evidence="3">DSM 21036</strain>
    </source>
</reference>
<dbReference type="AlphaFoldDB" id="A0A9X3N337"/>
<dbReference type="Proteomes" id="UP001149140">
    <property type="component" value="Unassembled WGS sequence"/>
</dbReference>
<evidence type="ECO:0000256" key="2">
    <source>
        <dbReference type="SAM" id="SignalP"/>
    </source>
</evidence>
<comment type="caution">
    <text evidence="3">The sequence shown here is derived from an EMBL/GenBank/DDBJ whole genome shotgun (WGS) entry which is preliminary data.</text>
</comment>
<keyword evidence="2" id="KW-0732">Signal</keyword>
<dbReference type="EMBL" id="JAPDOD010000060">
    <property type="protein sequence ID" value="MDA0166173.1"/>
    <property type="molecule type" value="Genomic_DNA"/>
</dbReference>
<proteinExistence type="predicted"/>
<name>A0A9X3N337_9ACTN</name>
<protein>
    <recommendedName>
        <fullName evidence="5">Fibronectin type-III domain-containing protein</fullName>
    </recommendedName>
</protein>
<gene>
    <name evidence="3" type="ORF">OM076_38265</name>
</gene>
<feature type="compositionally biased region" description="Low complexity" evidence="1">
    <location>
        <begin position="439"/>
        <end position="455"/>
    </location>
</feature>
<keyword evidence="4" id="KW-1185">Reference proteome</keyword>
<evidence type="ECO:0000256" key="1">
    <source>
        <dbReference type="SAM" id="MobiDB-lite"/>
    </source>
</evidence>
<organism evidence="3 4">
    <name type="scientific">Solirubrobacter ginsenosidimutans</name>
    <dbReference type="NCBI Taxonomy" id="490573"/>
    <lineage>
        <taxon>Bacteria</taxon>
        <taxon>Bacillati</taxon>
        <taxon>Actinomycetota</taxon>
        <taxon>Thermoleophilia</taxon>
        <taxon>Solirubrobacterales</taxon>
        <taxon>Solirubrobacteraceae</taxon>
        <taxon>Solirubrobacter</taxon>
    </lineage>
</organism>
<evidence type="ECO:0000313" key="3">
    <source>
        <dbReference type="EMBL" id="MDA0166173.1"/>
    </source>
</evidence>
<dbReference type="Gene3D" id="2.60.40.2700">
    <property type="match status" value="1"/>
</dbReference>